<evidence type="ECO:0000313" key="3">
    <source>
        <dbReference type="Proteomes" id="UP000018144"/>
    </source>
</evidence>
<dbReference type="OMA" id="WSISRRD"/>
<protein>
    <submittedName>
        <fullName evidence="2">Uncharacterized protein</fullName>
    </submittedName>
</protein>
<feature type="chain" id="PRO_5004651353" evidence="1">
    <location>
        <begin position="17"/>
        <end position="118"/>
    </location>
</feature>
<accession>U4LD67</accession>
<keyword evidence="1" id="KW-0732">Signal</keyword>
<dbReference type="Gene3D" id="2.60.20.10">
    <property type="entry name" value="Crystallins"/>
    <property type="match status" value="1"/>
</dbReference>
<sequence>MQLLTLLPLFASLALGAPAVSETLSSITSATLGGVRYCNNVGYKGPCEGGVYSRNLCYDVTPEFNDRISAFSVDQGTSCTVYQDYRCKGNKRTIGFPGNGDLRNIGFNDIISSFICTW</sequence>
<name>U4LD67_PYROM</name>
<evidence type="ECO:0000256" key="1">
    <source>
        <dbReference type="SAM" id="SignalP"/>
    </source>
</evidence>
<keyword evidence="3" id="KW-1185">Reference proteome</keyword>
<proteinExistence type="predicted"/>
<feature type="signal peptide" evidence="1">
    <location>
        <begin position="1"/>
        <end position="16"/>
    </location>
</feature>
<dbReference type="AlphaFoldDB" id="U4LD67"/>
<gene>
    <name evidence="2" type="ORF">PCON_08056</name>
</gene>
<dbReference type="OrthoDB" id="2910287at2759"/>
<dbReference type="EMBL" id="HF935415">
    <property type="protein sequence ID" value="CCX30064.1"/>
    <property type="molecule type" value="Genomic_DNA"/>
</dbReference>
<dbReference type="Proteomes" id="UP000018144">
    <property type="component" value="Unassembled WGS sequence"/>
</dbReference>
<dbReference type="STRING" id="1076935.U4LD67"/>
<evidence type="ECO:0000313" key="2">
    <source>
        <dbReference type="EMBL" id="CCX30064.1"/>
    </source>
</evidence>
<reference evidence="2 3" key="1">
    <citation type="journal article" date="2013" name="PLoS Genet.">
        <title>The genome and development-dependent transcriptomes of Pyronema confluens: a window into fungal evolution.</title>
        <authorList>
            <person name="Traeger S."/>
            <person name="Altegoer F."/>
            <person name="Freitag M."/>
            <person name="Gabaldon T."/>
            <person name="Kempken F."/>
            <person name="Kumar A."/>
            <person name="Marcet-Houben M."/>
            <person name="Poggeler S."/>
            <person name="Stajich J.E."/>
            <person name="Nowrousian M."/>
        </authorList>
    </citation>
    <scope>NUCLEOTIDE SEQUENCE [LARGE SCALE GENOMIC DNA]</scope>
    <source>
        <strain evidence="3">CBS 100304</strain>
        <tissue evidence="2">Vegetative mycelium</tissue>
    </source>
</reference>
<organism evidence="2 3">
    <name type="scientific">Pyronema omphalodes (strain CBS 100304)</name>
    <name type="common">Pyronema confluens</name>
    <dbReference type="NCBI Taxonomy" id="1076935"/>
    <lineage>
        <taxon>Eukaryota</taxon>
        <taxon>Fungi</taxon>
        <taxon>Dikarya</taxon>
        <taxon>Ascomycota</taxon>
        <taxon>Pezizomycotina</taxon>
        <taxon>Pezizomycetes</taxon>
        <taxon>Pezizales</taxon>
        <taxon>Pyronemataceae</taxon>
        <taxon>Pyronema</taxon>
    </lineage>
</organism>